<keyword evidence="9" id="KW-1185">Reference proteome</keyword>
<dbReference type="PANTHER" id="PTHR32322">
    <property type="entry name" value="INNER MEMBRANE TRANSPORTER"/>
    <property type="match status" value="1"/>
</dbReference>
<dbReference type="InterPro" id="IPR000620">
    <property type="entry name" value="EamA_dom"/>
</dbReference>
<dbReference type="AlphaFoldDB" id="A0A0A6URP1"/>
<dbReference type="PANTHER" id="PTHR32322:SF2">
    <property type="entry name" value="EAMA DOMAIN-CONTAINING PROTEIN"/>
    <property type="match status" value="1"/>
</dbReference>
<evidence type="ECO:0000259" key="7">
    <source>
        <dbReference type="Pfam" id="PF00892"/>
    </source>
</evidence>
<reference evidence="8 9" key="1">
    <citation type="submission" date="2014-10" db="EMBL/GenBank/DDBJ databases">
        <title>Draft genome sequence of Actinoplanes utahensis NRRL 12052.</title>
        <authorList>
            <person name="Velasco-Bucheli B."/>
            <person name="del Cerro C."/>
            <person name="Hormigo D."/>
            <person name="Garcia J.L."/>
            <person name="Acebal C."/>
            <person name="Arroyo M."/>
            <person name="de la Mata I."/>
        </authorList>
    </citation>
    <scope>NUCLEOTIDE SEQUENCE [LARGE SCALE GENOMIC DNA]</scope>
    <source>
        <strain evidence="8 9">NRRL 12052</strain>
    </source>
</reference>
<gene>
    <name evidence="8" type="ORF">MB27_06350</name>
</gene>
<dbReference type="EMBL" id="JRTT01000006">
    <property type="protein sequence ID" value="KHD78106.1"/>
    <property type="molecule type" value="Genomic_DNA"/>
</dbReference>
<dbReference type="GO" id="GO:0016020">
    <property type="term" value="C:membrane"/>
    <property type="evidence" value="ECO:0007669"/>
    <property type="project" value="UniProtKB-SubCell"/>
</dbReference>
<dbReference type="Proteomes" id="UP000054537">
    <property type="component" value="Unassembled WGS sequence"/>
</dbReference>
<evidence type="ECO:0000313" key="8">
    <source>
        <dbReference type="EMBL" id="KHD78106.1"/>
    </source>
</evidence>
<feature type="transmembrane region" description="Helical" evidence="6">
    <location>
        <begin position="152"/>
        <end position="170"/>
    </location>
</feature>
<feature type="transmembrane region" description="Helical" evidence="6">
    <location>
        <begin position="39"/>
        <end position="58"/>
    </location>
</feature>
<evidence type="ECO:0000256" key="6">
    <source>
        <dbReference type="SAM" id="Phobius"/>
    </source>
</evidence>
<comment type="caution">
    <text evidence="8">The sequence shown here is derived from an EMBL/GenBank/DDBJ whole genome shotgun (WGS) entry which is preliminary data.</text>
</comment>
<accession>A0A0A6URP1</accession>
<evidence type="ECO:0000256" key="3">
    <source>
        <dbReference type="ARBA" id="ARBA00022692"/>
    </source>
</evidence>
<evidence type="ECO:0000256" key="4">
    <source>
        <dbReference type="ARBA" id="ARBA00022989"/>
    </source>
</evidence>
<protein>
    <submittedName>
        <fullName evidence="8">Permease, DMT family protein</fullName>
    </submittedName>
</protein>
<feature type="transmembrane region" description="Helical" evidence="6">
    <location>
        <begin position="182"/>
        <end position="208"/>
    </location>
</feature>
<organism evidence="8 9">
    <name type="scientific">Actinoplanes utahensis</name>
    <dbReference type="NCBI Taxonomy" id="1869"/>
    <lineage>
        <taxon>Bacteria</taxon>
        <taxon>Bacillati</taxon>
        <taxon>Actinomycetota</taxon>
        <taxon>Actinomycetes</taxon>
        <taxon>Micromonosporales</taxon>
        <taxon>Micromonosporaceae</taxon>
        <taxon>Actinoplanes</taxon>
    </lineage>
</organism>
<comment type="similarity">
    <text evidence="2">Belongs to the EamA transporter family.</text>
</comment>
<dbReference type="Pfam" id="PF00892">
    <property type="entry name" value="EamA"/>
    <property type="match status" value="2"/>
</dbReference>
<proteinExistence type="inferred from homology"/>
<feature type="domain" description="EamA" evidence="7">
    <location>
        <begin position="7"/>
        <end position="141"/>
    </location>
</feature>
<feature type="transmembrane region" description="Helical" evidence="6">
    <location>
        <begin position="220"/>
        <end position="240"/>
    </location>
</feature>
<feature type="transmembrane region" description="Helical" evidence="6">
    <location>
        <begin position="70"/>
        <end position="90"/>
    </location>
</feature>
<evidence type="ECO:0000256" key="2">
    <source>
        <dbReference type="ARBA" id="ARBA00007362"/>
    </source>
</evidence>
<dbReference type="OrthoDB" id="154915at2"/>
<dbReference type="eggNOG" id="COG0697">
    <property type="taxonomic scope" value="Bacteria"/>
</dbReference>
<name>A0A0A6URP1_ACTUT</name>
<keyword evidence="3 6" id="KW-0812">Transmembrane</keyword>
<dbReference type="InterPro" id="IPR050638">
    <property type="entry name" value="AA-Vitamin_Transporters"/>
</dbReference>
<dbReference type="SUPFAM" id="SSF103481">
    <property type="entry name" value="Multidrug resistance efflux transporter EmrE"/>
    <property type="match status" value="2"/>
</dbReference>
<keyword evidence="4 6" id="KW-1133">Transmembrane helix</keyword>
<comment type="subcellular location">
    <subcellularLocation>
        <location evidence="1">Membrane</location>
        <topology evidence="1">Multi-pass membrane protein</topology>
    </subcellularLocation>
</comment>
<sequence length="318" mass="32269">MKSLYTGLGAAVTSAATFATSGAFIKPLLEAGWSPAAAVTARALTAGILLLPFVLFSLRGRWDALWRGRWRVVGMGVIAVAFTQLAYFAAIRRIPVSTALLVEYLAPLLLVIWVAVTTRRLPRPAVLAGSVLAIGGLVLVIGPGALNAVDPVGIMLAFAAAVGCAVYFVVAARPSDGLPPVALAGFGLLLGGLALAVAGLTGIVPVSMTFGDVALLGTPVPWWVPLTVVAVFGTAIAYAAGIYGSGKLGSRLASFVGLLEVVFASILAWIVVGESLTVLQMAGGVLILAGIAAIPAEPPAPAVPAEPPVPVEPVPADR</sequence>
<keyword evidence="5 6" id="KW-0472">Membrane</keyword>
<evidence type="ECO:0000256" key="1">
    <source>
        <dbReference type="ARBA" id="ARBA00004141"/>
    </source>
</evidence>
<evidence type="ECO:0000256" key="5">
    <source>
        <dbReference type="ARBA" id="ARBA00023136"/>
    </source>
</evidence>
<dbReference type="InterPro" id="IPR037185">
    <property type="entry name" value="EmrE-like"/>
</dbReference>
<dbReference type="RefSeq" id="WP_043523183.1">
    <property type="nucleotide sequence ID" value="NZ_BAABKU010000004.1"/>
</dbReference>
<feature type="transmembrane region" description="Helical" evidence="6">
    <location>
        <begin position="125"/>
        <end position="146"/>
    </location>
</feature>
<feature type="transmembrane region" description="Helical" evidence="6">
    <location>
        <begin position="96"/>
        <end position="116"/>
    </location>
</feature>
<dbReference type="STRING" id="1869.MB27_06350"/>
<feature type="domain" description="EamA" evidence="7">
    <location>
        <begin position="153"/>
        <end position="293"/>
    </location>
</feature>
<feature type="transmembrane region" description="Helical" evidence="6">
    <location>
        <begin position="252"/>
        <end position="272"/>
    </location>
</feature>
<evidence type="ECO:0000313" key="9">
    <source>
        <dbReference type="Proteomes" id="UP000054537"/>
    </source>
</evidence>